<evidence type="ECO:0000259" key="1">
    <source>
        <dbReference type="Pfam" id="PF01909"/>
    </source>
</evidence>
<dbReference type="RefSeq" id="WP_264777843.1">
    <property type="nucleotide sequence ID" value="NZ_AP026561.1"/>
</dbReference>
<keyword evidence="2" id="KW-0614">Plasmid</keyword>
<protein>
    <submittedName>
        <fullName evidence="2">Nucleotidyltransferase</fullName>
    </submittedName>
</protein>
<feature type="domain" description="Polymerase nucleotidyl transferase" evidence="1">
    <location>
        <begin position="19"/>
        <end position="100"/>
    </location>
</feature>
<accession>A0ABM8AHS8</accession>
<evidence type="ECO:0000313" key="2">
    <source>
        <dbReference type="EMBL" id="BDP43360.1"/>
    </source>
</evidence>
<geneLocation type="plasmid" evidence="2 3">
    <name>pDAETH-1</name>
</geneLocation>
<dbReference type="Proteomes" id="UP001064971">
    <property type="component" value="Plasmid pDAETH-1"/>
</dbReference>
<dbReference type="EMBL" id="AP026561">
    <property type="protein sequence ID" value="BDP43360.1"/>
    <property type="molecule type" value="Genomic_DNA"/>
</dbReference>
<evidence type="ECO:0000313" key="3">
    <source>
        <dbReference type="Proteomes" id="UP001064971"/>
    </source>
</evidence>
<keyword evidence="3" id="KW-1185">Reference proteome</keyword>
<dbReference type="Pfam" id="PF01909">
    <property type="entry name" value="NTP_transf_2"/>
    <property type="match status" value="1"/>
</dbReference>
<dbReference type="InterPro" id="IPR043519">
    <property type="entry name" value="NT_sf"/>
</dbReference>
<dbReference type="Gene3D" id="3.30.460.10">
    <property type="entry name" value="Beta Polymerase, domain 2"/>
    <property type="match status" value="1"/>
</dbReference>
<reference evidence="2" key="1">
    <citation type="submission" date="2022-07" db="EMBL/GenBank/DDBJ databases">
        <title>Complete Genome Sequence of the Radioresistant Bacterium Deinococcus aetherius ST0316, Isolated from the Air Dust collected in Lower Stratosphere above Japan.</title>
        <authorList>
            <person name="Satoh K."/>
            <person name="Hagiwara K."/>
            <person name="Katsumata K."/>
            <person name="Kubo A."/>
            <person name="Yokobori S."/>
            <person name="Yamagishi A."/>
            <person name="Oono Y."/>
            <person name="Narumi I."/>
        </authorList>
    </citation>
    <scope>NUCLEOTIDE SEQUENCE</scope>
    <source>
        <strain evidence="2">ST0316</strain>
        <plasmid evidence="2">pDAETH-1</plasmid>
    </source>
</reference>
<gene>
    <name evidence="2" type="ORF">DAETH_33290</name>
</gene>
<dbReference type="SUPFAM" id="SSF81301">
    <property type="entry name" value="Nucleotidyltransferase"/>
    <property type="match status" value="1"/>
</dbReference>
<dbReference type="InterPro" id="IPR002934">
    <property type="entry name" value="Polymerase_NTP_transf_dom"/>
</dbReference>
<dbReference type="CDD" id="cd05403">
    <property type="entry name" value="NT_KNTase_like"/>
    <property type="match status" value="1"/>
</dbReference>
<proteinExistence type="predicted"/>
<name>A0ABM8AHS8_9DEIO</name>
<sequence length="280" mass="31253">MTRDDRAARIAAEYAALPEVLAVALGGSRAAGNRDEHSDIDLYVYSHHEVPVPARRALAEHRGERVEVDNRWWEPGDEWLERGDGLHVDVMFRRAASFEDHLTALLERHEARLGYTTALWHNLRTCEVLFDREGWLAVLKRRADQPYPDGLARAIIALNFPLLRGALGAYPNQIALAVRRGDLVAVNHRLTEFLASSFDVLFALNRTPHPGEKRLLTLAARLPLVPEDFAGQVERLLAFTPGTLGEVPGRVEALVDALVRLLQERGELPAPRGTEARALP</sequence>
<organism evidence="2 3">
    <name type="scientific">Deinococcus aetherius</name>
    <dbReference type="NCBI Taxonomy" id="200252"/>
    <lineage>
        <taxon>Bacteria</taxon>
        <taxon>Thermotogati</taxon>
        <taxon>Deinococcota</taxon>
        <taxon>Deinococci</taxon>
        <taxon>Deinococcales</taxon>
        <taxon>Deinococcaceae</taxon>
        <taxon>Deinococcus</taxon>
    </lineage>
</organism>